<protein>
    <submittedName>
        <fullName evidence="2">Glutaredoxin domain-containing protein</fullName>
    </submittedName>
</protein>
<name>A0ABV5V3W6_9MICO</name>
<sequence length="148" mass="16403">MRSRPLWVLLVLLLGLVVVDAARDGRPAFAVGYGVVALAVAWWTSPWRGRGGPTHEEVLTMSDTEARPDVVIYWRPGCGFCAMLKARLGSARDRATWINIWEDEQGAAYVREVNGGNETVPTVVIDGVPHTNPSPKLVLERLRQLDDR</sequence>
<dbReference type="InterPro" id="IPR036249">
    <property type="entry name" value="Thioredoxin-like_sf"/>
</dbReference>
<organism evidence="2 3">
    <name type="scientific">Ornithinimicrobium kibberense</name>
    <dbReference type="NCBI Taxonomy" id="282060"/>
    <lineage>
        <taxon>Bacteria</taxon>
        <taxon>Bacillati</taxon>
        <taxon>Actinomycetota</taxon>
        <taxon>Actinomycetes</taxon>
        <taxon>Micrococcales</taxon>
        <taxon>Ornithinimicrobiaceae</taxon>
        <taxon>Ornithinimicrobium</taxon>
    </lineage>
</organism>
<reference evidence="2 3" key="1">
    <citation type="submission" date="2024-09" db="EMBL/GenBank/DDBJ databases">
        <authorList>
            <person name="Sun Q."/>
            <person name="Mori K."/>
        </authorList>
    </citation>
    <scope>NUCLEOTIDE SEQUENCE [LARGE SCALE GENOMIC DNA]</scope>
    <source>
        <strain evidence="2 3">JCM 12763</strain>
    </source>
</reference>
<gene>
    <name evidence="2" type="ORF">ACFFN0_10655</name>
</gene>
<evidence type="ECO:0000313" key="2">
    <source>
        <dbReference type="EMBL" id="MFB9732501.1"/>
    </source>
</evidence>
<dbReference type="RefSeq" id="WP_238330467.1">
    <property type="nucleotide sequence ID" value="NZ_JBHMAX010000019.1"/>
</dbReference>
<feature type="domain" description="Glutaredoxin" evidence="1">
    <location>
        <begin position="70"/>
        <end position="128"/>
    </location>
</feature>
<dbReference type="InterPro" id="IPR002109">
    <property type="entry name" value="Glutaredoxin"/>
</dbReference>
<dbReference type="Gene3D" id="3.40.30.10">
    <property type="entry name" value="Glutaredoxin"/>
    <property type="match status" value="1"/>
</dbReference>
<dbReference type="EMBL" id="JBHMAX010000019">
    <property type="protein sequence ID" value="MFB9732501.1"/>
    <property type="molecule type" value="Genomic_DNA"/>
</dbReference>
<evidence type="ECO:0000259" key="1">
    <source>
        <dbReference type="Pfam" id="PF00462"/>
    </source>
</evidence>
<dbReference type="Proteomes" id="UP001589613">
    <property type="component" value="Unassembled WGS sequence"/>
</dbReference>
<dbReference type="PROSITE" id="PS51354">
    <property type="entry name" value="GLUTAREDOXIN_2"/>
    <property type="match status" value="1"/>
</dbReference>
<accession>A0ABV5V3W6</accession>
<evidence type="ECO:0000313" key="3">
    <source>
        <dbReference type="Proteomes" id="UP001589613"/>
    </source>
</evidence>
<comment type="caution">
    <text evidence="2">The sequence shown here is derived from an EMBL/GenBank/DDBJ whole genome shotgun (WGS) entry which is preliminary data.</text>
</comment>
<keyword evidence="3" id="KW-1185">Reference proteome</keyword>
<proteinExistence type="predicted"/>
<dbReference type="Pfam" id="PF00462">
    <property type="entry name" value="Glutaredoxin"/>
    <property type="match status" value="1"/>
</dbReference>
<dbReference type="SUPFAM" id="SSF52833">
    <property type="entry name" value="Thioredoxin-like"/>
    <property type="match status" value="1"/>
</dbReference>